<feature type="domain" description="Hedgehog/Intein (Hint)" evidence="1">
    <location>
        <begin position="153"/>
        <end position="299"/>
    </location>
</feature>
<name>A0A2T0X0D8_9RHOB</name>
<keyword evidence="3" id="KW-1185">Reference proteome</keyword>
<protein>
    <submittedName>
        <fullName evidence="2">Hint domain-containing protein</fullName>
    </submittedName>
</protein>
<dbReference type="Pfam" id="PF13403">
    <property type="entry name" value="Hint_2"/>
    <property type="match status" value="1"/>
</dbReference>
<gene>
    <name evidence="2" type="ORF">CLV74_102315</name>
</gene>
<evidence type="ECO:0000313" key="3">
    <source>
        <dbReference type="Proteomes" id="UP000238392"/>
    </source>
</evidence>
<dbReference type="InterPro" id="IPR036844">
    <property type="entry name" value="Hint_dom_sf"/>
</dbReference>
<dbReference type="InterPro" id="IPR028992">
    <property type="entry name" value="Hedgehog/Intein_dom"/>
</dbReference>
<accession>A0A2T0X0D8</accession>
<evidence type="ECO:0000259" key="1">
    <source>
        <dbReference type="Pfam" id="PF13403"/>
    </source>
</evidence>
<dbReference type="Gene3D" id="2.170.16.10">
    <property type="entry name" value="Hedgehog/Intein (Hint) domain"/>
    <property type="match status" value="1"/>
</dbReference>
<dbReference type="EMBL" id="PVTQ01000002">
    <property type="protein sequence ID" value="PRY92400.1"/>
    <property type="molecule type" value="Genomic_DNA"/>
</dbReference>
<dbReference type="OrthoDB" id="6305173at2"/>
<dbReference type="RefSeq" id="WP_106262917.1">
    <property type="nucleotide sequence ID" value="NZ_PVTQ01000002.1"/>
</dbReference>
<organism evidence="2 3">
    <name type="scientific">Donghicola tyrosinivorans</name>
    <dbReference type="NCBI Taxonomy" id="1652492"/>
    <lineage>
        <taxon>Bacteria</taxon>
        <taxon>Pseudomonadati</taxon>
        <taxon>Pseudomonadota</taxon>
        <taxon>Alphaproteobacteria</taxon>
        <taxon>Rhodobacterales</taxon>
        <taxon>Roseobacteraceae</taxon>
        <taxon>Donghicola</taxon>
    </lineage>
</organism>
<comment type="caution">
    <text evidence="2">The sequence shown here is derived from an EMBL/GenBank/DDBJ whole genome shotgun (WGS) entry which is preliminary data.</text>
</comment>
<sequence>MGIAGTFVIEWSQTEIDGIKGAALGAVMGGSSWRWDGDALRVDGPNSVLPLVDALGEDALRRRAAPKAQRILGDEVIKRPDADLPATASGCHIIITDGLRSHTIQVIRSRSSGRLLLQMNGTLPIPGHDYWVIQHDLERITRPDGELEQGGVICFTAGTMIATPSGPRPVQNLRPGDLVLTRDNGPQEILWRGARRISGARMFVLPELRPVRILAHAFGEDRPDGTLLVSPEHRLLVSGSAALNLFNTDEVLVQARFLLNDRTITRAADLHEVTYIHLLLPAHEILWANGIECESFHPATASFGALDQNDAKTLEELVPGISARPENYGPFARRNLSPSEAAILSYDSV</sequence>
<reference evidence="2 3" key="1">
    <citation type="submission" date="2018-03" db="EMBL/GenBank/DDBJ databases">
        <title>Genomic Encyclopedia of Archaeal and Bacterial Type Strains, Phase II (KMG-II): from individual species to whole genera.</title>
        <authorList>
            <person name="Goeker M."/>
        </authorList>
    </citation>
    <scope>NUCLEOTIDE SEQUENCE [LARGE SCALE GENOMIC DNA]</scope>
    <source>
        <strain evidence="2 3">DSM 100212</strain>
    </source>
</reference>
<dbReference type="AlphaFoldDB" id="A0A2T0X0D8"/>
<proteinExistence type="predicted"/>
<evidence type="ECO:0000313" key="2">
    <source>
        <dbReference type="EMBL" id="PRY92400.1"/>
    </source>
</evidence>
<dbReference type="Proteomes" id="UP000238392">
    <property type="component" value="Unassembled WGS sequence"/>
</dbReference>
<dbReference type="SUPFAM" id="SSF51294">
    <property type="entry name" value="Hedgehog/intein (Hint) domain"/>
    <property type="match status" value="1"/>
</dbReference>